<accession>A0A0E9XAE3</accession>
<proteinExistence type="predicted"/>
<reference evidence="1" key="2">
    <citation type="journal article" date="2015" name="Fish Shellfish Immunol.">
        <title>Early steps in the European eel (Anguilla anguilla)-Vibrio vulnificus interaction in the gills: Role of the RtxA13 toxin.</title>
        <authorList>
            <person name="Callol A."/>
            <person name="Pajuelo D."/>
            <person name="Ebbesson L."/>
            <person name="Teles M."/>
            <person name="MacKenzie S."/>
            <person name="Amaro C."/>
        </authorList>
    </citation>
    <scope>NUCLEOTIDE SEQUENCE</scope>
</reference>
<organism evidence="1">
    <name type="scientific">Anguilla anguilla</name>
    <name type="common">European freshwater eel</name>
    <name type="synonym">Muraena anguilla</name>
    <dbReference type="NCBI Taxonomy" id="7936"/>
    <lineage>
        <taxon>Eukaryota</taxon>
        <taxon>Metazoa</taxon>
        <taxon>Chordata</taxon>
        <taxon>Craniata</taxon>
        <taxon>Vertebrata</taxon>
        <taxon>Euteleostomi</taxon>
        <taxon>Actinopterygii</taxon>
        <taxon>Neopterygii</taxon>
        <taxon>Teleostei</taxon>
        <taxon>Anguilliformes</taxon>
        <taxon>Anguillidae</taxon>
        <taxon>Anguilla</taxon>
    </lineage>
</organism>
<dbReference type="AlphaFoldDB" id="A0A0E9XAE3"/>
<protein>
    <submittedName>
        <fullName evidence="1">Uncharacterized protein</fullName>
    </submittedName>
</protein>
<sequence>MATRVASSLTKPHRFFVSLEVVVCLGSTPCQHTGTWTG</sequence>
<reference evidence="1" key="1">
    <citation type="submission" date="2014-11" db="EMBL/GenBank/DDBJ databases">
        <authorList>
            <person name="Amaro Gonzalez C."/>
        </authorList>
    </citation>
    <scope>NUCLEOTIDE SEQUENCE</scope>
</reference>
<name>A0A0E9XAE3_ANGAN</name>
<dbReference type="EMBL" id="GBXM01009894">
    <property type="protein sequence ID" value="JAH98683.1"/>
    <property type="molecule type" value="Transcribed_RNA"/>
</dbReference>
<evidence type="ECO:0000313" key="1">
    <source>
        <dbReference type="EMBL" id="JAH98683.1"/>
    </source>
</evidence>